<evidence type="ECO:0000256" key="3">
    <source>
        <dbReference type="ARBA" id="ARBA00023125"/>
    </source>
</evidence>
<dbReference type="InterPro" id="IPR036390">
    <property type="entry name" value="WH_DNA-bd_sf"/>
</dbReference>
<keyword evidence="8" id="KW-1185">Reference proteome</keyword>
<dbReference type="PANTHER" id="PTHR30346">
    <property type="entry name" value="TRANSCRIPTIONAL DUAL REGULATOR HCAR-RELATED"/>
    <property type="match status" value="1"/>
</dbReference>
<protein>
    <submittedName>
        <fullName evidence="7">LysR family transcriptional regulator</fullName>
    </submittedName>
</protein>
<dbReference type="Proteomes" id="UP001165541">
    <property type="component" value="Unassembled WGS sequence"/>
</dbReference>
<dbReference type="PANTHER" id="PTHR30346:SF26">
    <property type="entry name" value="HYDROGEN PEROXIDE-INDUCIBLE GENES ACTIVATOR"/>
    <property type="match status" value="1"/>
</dbReference>
<evidence type="ECO:0000256" key="5">
    <source>
        <dbReference type="ARBA" id="ARBA00023163"/>
    </source>
</evidence>
<feature type="domain" description="HTH lysR-type" evidence="6">
    <location>
        <begin position="3"/>
        <end position="60"/>
    </location>
</feature>
<dbReference type="Pfam" id="PF00126">
    <property type="entry name" value="HTH_1"/>
    <property type="match status" value="1"/>
</dbReference>
<dbReference type="SUPFAM" id="SSF46785">
    <property type="entry name" value="Winged helix' DNA-binding domain"/>
    <property type="match status" value="1"/>
</dbReference>
<dbReference type="Pfam" id="PF03466">
    <property type="entry name" value="LysR_substrate"/>
    <property type="match status" value="1"/>
</dbReference>
<dbReference type="SUPFAM" id="SSF53850">
    <property type="entry name" value="Periplasmic binding protein-like II"/>
    <property type="match status" value="1"/>
</dbReference>
<dbReference type="PRINTS" id="PR00039">
    <property type="entry name" value="HTHLYSR"/>
</dbReference>
<gene>
    <name evidence="7" type="ORF">M8A51_05100</name>
</gene>
<dbReference type="InterPro" id="IPR005119">
    <property type="entry name" value="LysR_subst-bd"/>
</dbReference>
<organism evidence="7 8">
    <name type="scientific">Caldimonas mangrovi</name>
    <dbReference type="NCBI Taxonomy" id="2944811"/>
    <lineage>
        <taxon>Bacteria</taxon>
        <taxon>Pseudomonadati</taxon>
        <taxon>Pseudomonadota</taxon>
        <taxon>Betaproteobacteria</taxon>
        <taxon>Burkholderiales</taxon>
        <taxon>Sphaerotilaceae</taxon>
        <taxon>Caldimonas</taxon>
    </lineage>
</organism>
<dbReference type="Gene3D" id="1.10.10.10">
    <property type="entry name" value="Winged helix-like DNA-binding domain superfamily/Winged helix DNA-binding domain"/>
    <property type="match status" value="1"/>
</dbReference>
<evidence type="ECO:0000259" key="6">
    <source>
        <dbReference type="PROSITE" id="PS50931"/>
    </source>
</evidence>
<sequence>MSLSLRNLRYFCAAYEERSTVGAARACHVTQPAVSAAIAQLEQELGVRLFLRQQRGLAPTPAAQRLYRLGGKLLADTQAIAASFRDTADNPRLALRLLPSLDPASARRLLRQWRQQMPRLELSVVGPEEPADVELTSSRCATDGTSFVPLWEESYVLAVPEDHPLAVQEQVGLVDLHGVAFIERTHCEMHAAWQAAMGRGEVLPQVRARVTDEEWALSLVSAGVGVTIAPLHAAVQREGVVLRTDVAELQPYRRSIGLAYHPPATAVLDALLPDPG</sequence>
<dbReference type="PROSITE" id="PS50931">
    <property type="entry name" value="HTH_LYSR"/>
    <property type="match status" value="1"/>
</dbReference>
<comment type="similarity">
    <text evidence="1">Belongs to the LysR transcriptional regulatory family.</text>
</comment>
<keyword evidence="2" id="KW-0805">Transcription regulation</keyword>
<name>A0ABT0YJK1_9BURK</name>
<accession>A0ABT0YJK1</accession>
<keyword evidence="5" id="KW-0804">Transcription</keyword>
<keyword evidence="4" id="KW-0010">Activator</keyword>
<proteinExistence type="inferred from homology"/>
<keyword evidence="3" id="KW-0238">DNA-binding</keyword>
<dbReference type="RefSeq" id="WP_251777068.1">
    <property type="nucleotide sequence ID" value="NZ_JAMKFE010000003.1"/>
</dbReference>
<reference evidence="7" key="1">
    <citation type="submission" date="2022-05" db="EMBL/GenBank/DDBJ databases">
        <title>Schlegelella sp. nov., isolated from mangrove soil.</title>
        <authorList>
            <person name="Liu Y."/>
            <person name="Ge X."/>
            <person name="Liu W."/>
        </authorList>
    </citation>
    <scope>NUCLEOTIDE SEQUENCE</scope>
    <source>
        <strain evidence="7">S2-27</strain>
    </source>
</reference>
<evidence type="ECO:0000256" key="2">
    <source>
        <dbReference type="ARBA" id="ARBA00023015"/>
    </source>
</evidence>
<evidence type="ECO:0000256" key="4">
    <source>
        <dbReference type="ARBA" id="ARBA00023159"/>
    </source>
</evidence>
<evidence type="ECO:0000313" key="8">
    <source>
        <dbReference type="Proteomes" id="UP001165541"/>
    </source>
</evidence>
<evidence type="ECO:0000313" key="7">
    <source>
        <dbReference type="EMBL" id="MCM5678905.1"/>
    </source>
</evidence>
<evidence type="ECO:0000256" key="1">
    <source>
        <dbReference type="ARBA" id="ARBA00009437"/>
    </source>
</evidence>
<dbReference type="CDD" id="cd05466">
    <property type="entry name" value="PBP2_LTTR_substrate"/>
    <property type="match status" value="1"/>
</dbReference>
<dbReference type="EMBL" id="JAMKFE010000003">
    <property type="protein sequence ID" value="MCM5678905.1"/>
    <property type="molecule type" value="Genomic_DNA"/>
</dbReference>
<dbReference type="InterPro" id="IPR036388">
    <property type="entry name" value="WH-like_DNA-bd_sf"/>
</dbReference>
<dbReference type="InterPro" id="IPR000847">
    <property type="entry name" value="LysR_HTH_N"/>
</dbReference>
<comment type="caution">
    <text evidence="7">The sequence shown here is derived from an EMBL/GenBank/DDBJ whole genome shotgun (WGS) entry which is preliminary data.</text>
</comment>
<dbReference type="Gene3D" id="3.40.190.10">
    <property type="entry name" value="Periplasmic binding protein-like II"/>
    <property type="match status" value="2"/>
</dbReference>